<dbReference type="PANTHER" id="PTHR15117:SF24">
    <property type="entry name" value="SCA7 DOMAIN-CONTAINING PROTEIN"/>
    <property type="match status" value="1"/>
</dbReference>
<dbReference type="Gene3D" id="6.10.140.1270">
    <property type="match status" value="1"/>
</dbReference>
<feature type="compositionally biased region" description="Low complexity" evidence="1">
    <location>
        <begin position="285"/>
        <end position="295"/>
    </location>
</feature>
<evidence type="ECO:0000259" key="2">
    <source>
        <dbReference type="PROSITE" id="PS51505"/>
    </source>
</evidence>
<proteinExistence type="predicted"/>
<name>A0ABQ9ECT6_TEGGR</name>
<comment type="caution">
    <text evidence="3">The sequence shown here is derived from an EMBL/GenBank/DDBJ whole genome shotgun (WGS) entry which is preliminary data.</text>
</comment>
<feature type="region of interest" description="Disordered" evidence="1">
    <location>
        <begin position="230"/>
        <end position="256"/>
    </location>
</feature>
<sequence>MTVVQFRFGRKQQEKCKMATLDDSPSLFAGQQWSDWIANMPLSPENDSGGEVKNEVKKEDSDSMKLSKDDKYLFGTCPSQDEFYLVVCERCNKVIKPQAFKKHLEIRHGIQENSSHSTNRSRTHSISSTSSKLPTSPTKSSSATYRLGHSVPTKASVKEVPPSISNAQKMGGAINAKLRGGGGGGGGEKSSKSNHSVPFVKVERMDESVMKKAFTTHNENNIIEKTLPGDKMLPVNKTSSVHKMSPTGKISPVNKSSPINSKVLPISLTSSPLTNGSHSLGNMSPTTRPTTPTTPVSQSMPALSVALSTFAMATTAGTTTTTSVCSRPTMTTAVLSMPTITPAVAPSSSNVSVVSGSSSNSCVSSISSSGVSSKKKSLDKLIFPTKGEYHIPCKDREFDANKHCGVTCEDTGKPCTRSLTCKTHALSLRRKVPGRRKPFDDLLKEHRAAKEEMLKQKAEMKAAQQQASGQSKSSSSLSHGASSASVPIRNNNHNIPKNREALSHALQHSVSPQKISRPFHKQNHINPHRPSFPGLHSPSFSSKEESSRHLTDVCERLSDDDDDADSSERTDSSYLPFHPRPAAVCSFGARYHQGLSGRGCYSFSRKSDFLRAAFLNVLEKHLNPPPPKKLCVESNLPKDPQVLSNSKDPYEFNLIDSSHASHHQNMAVLNSSTNRNIVKQKPKVSSITSRTKSKDGVVATSVGSRSPGHSNNTMQSSSGALKRKRSGSATSSPSPVSSGVTSTPIPTTIISSLSLNSHTNSPLTAIAIPNVNLSGTTLSHFNANLSTGKYPKNNILKDVGFVVTGIDPSLMNGQYVNIGGTTAQLTSVDEKMLQQTHVITNKNNNPTKIVNNLEAFQAIQKNNFIATVPQNAILMEGGTVQHGTAVLAPVTLAAAPSANSVVSLATTISPPQSSPPTASPSPLFRSGSVSPQVSSPLPNGIVPSPSDKTSTTHRHALIHHRAKTVQSQSSHGILPQNTVIASSSTPQICPSQIFTTQLAQLQVRPANIMAKTSASNKVMAPVSLTFPLTNIAGQQHQTHTLYIASSEDTTQVQQQQTPQMSNSPSSQLMS</sequence>
<dbReference type="Pfam" id="PF08313">
    <property type="entry name" value="SCA7"/>
    <property type="match status" value="1"/>
</dbReference>
<dbReference type="PROSITE" id="PS51505">
    <property type="entry name" value="SCA7"/>
    <property type="match status" value="1"/>
</dbReference>
<reference evidence="3 4" key="1">
    <citation type="submission" date="2022-12" db="EMBL/GenBank/DDBJ databases">
        <title>Chromosome-level genome of Tegillarca granosa.</title>
        <authorList>
            <person name="Kim J."/>
        </authorList>
    </citation>
    <scope>NUCLEOTIDE SEQUENCE [LARGE SCALE GENOMIC DNA]</scope>
    <source>
        <strain evidence="3">Teg-2019</strain>
        <tissue evidence="3">Adductor muscle</tissue>
    </source>
</reference>
<feature type="compositionally biased region" description="Polar residues" evidence="1">
    <location>
        <begin position="270"/>
        <end position="284"/>
    </location>
</feature>
<feature type="compositionally biased region" description="Polar residues" evidence="1">
    <location>
        <begin position="701"/>
        <end position="719"/>
    </location>
</feature>
<protein>
    <recommendedName>
        <fullName evidence="2">SCA7 domain-containing protein</fullName>
    </recommendedName>
</protein>
<feature type="domain" description="SCA7" evidence="2">
    <location>
        <begin position="391"/>
        <end position="458"/>
    </location>
</feature>
<feature type="region of interest" description="Disordered" evidence="1">
    <location>
        <begin position="669"/>
        <end position="743"/>
    </location>
</feature>
<feature type="region of interest" description="Disordered" evidence="1">
    <location>
        <begin position="174"/>
        <end position="195"/>
    </location>
</feature>
<dbReference type="InterPro" id="IPR052237">
    <property type="entry name" value="Ataxin-7-like_regulator"/>
</dbReference>
<organism evidence="3 4">
    <name type="scientific">Tegillarca granosa</name>
    <name type="common">Malaysian cockle</name>
    <name type="synonym">Anadara granosa</name>
    <dbReference type="NCBI Taxonomy" id="220873"/>
    <lineage>
        <taxon>Eukaryota</taxon>
        <taxon>Metazoa</taxon>
        <taxon>Spiralia</taxon>
        <taxon>Lophotrochozoa</taxon>
        <taxon>Mollusca</taxon>
        <taxon>Bivalvia</taxon>
        <taxon>Autobranchia</taxon>
        <taxon>Pteriomorphia</taxon>
        <taxon>Arcoida</taxon>
        <taxon>Arcoidea</taxon>
        <taxon>Arcidae</taxon>
        <taxon>Tegillarca</taxon>
    </lineage>
</organism>
<feature type="compositionally biased region" description="Low complexity" evidence="1">
    <location>
        <begin position="113"/>
        <end position="142"/>
    </location>
</feature>
<feature type="region of interest" description="Disordered" evidence="1">
    <location>
        <begin position="43"/>
        <end position="62"/>
    </location>
</feature>
<feature type="region of interest" description="Disordered" evidence="1">
    <location>
        <begin position="1047"/>
        <end position="1070"/>
    </location>
</feature>
<feature type="compositionally biased region" description="Polar residues" evidence="1">
    <location>
        <begin position="669"/>
        <end position="690"/>
    </location>
</feature>
<gene>
    <name evidence="3" type="ORF">KUTeg_021356</name>
</gene>
<keyword evidence="4" id="KW-1185">Reference proteome</keyword>
<feature type="compositionally biased region" description="Low complexity" evidence="1">
    <location>
        <begin position="727"/>
        <end position="743"/>
    </location>
</feature>
<dbReference type="Proteomes" id="UP001217089">
    <property type="component" value="Unassembled WGS sequence"/>
</dbReference>
<feature type="compositionally biased region" description="Basic and acidic residues" evidence="1">
    <location>
        <begin position="542"/>
        <end position="551"/>
    </location>
</feature>
<evidence type="ECO:0000313" key="3">
    <source>
        <dbReference type="EMBL" id="KAJ8302369.1"/>
    </source>
</evidence>
<feature type="compositionally biased region" description="Polar residues" evidence="1">
    <location>
        <begin position="927"/>
        <end position="937"/>
    </location>
</feature>
<feature type="region of interest" description="Disordered" evidence="1">
    <location>
        <begin position="110"/>
        <end position="160"/>
    </location>
</feature>
<dbReference type="PANTHER" id="PTHR15117">
    <property type="entry name" value="ATAXIN 7 RELATED"/>
    <property type="match status" value="1"/>
</dbReference>
<dbReference type="InterPro" id="IPR013243">
    <property type="entry name" value="SCA7_dom"/>
</dbReference>
<evidence type="ECO:0000256" key="1">
    <source>
        <dbReference type="SAM" id="MobiDB-lite"/>
    </source>
</evidence>
<feature type="region of interest" description="Disordered" evidence="1">
    <location>
        <begin position="520"/>
        <end position="551"/>
    </location>
</feature>
<dbReference type="EMBL" id="JARBDR010000918">
    <property type="protein sequence ID" value="KAJ8302369.1"/>
    <property type="molecule type" value="Genomic_DNA"/>
</dbReference>
<feature type="compositionally biased region" description="Gly residues" evidence="1">
    <location>
        <begin position="179"/>
        <end position="188"/>
    </location>
</feature>
<feature type="compositionally biased region" description="Basic and acidic residues" evidence="1">
    <location>
        <begin position="50"/>
        <end position="62"/>
    </location>
</feature>
<evidence type="ECO:0000313" key="4">
    <source>
        <dbReference type="Proteomes" id="UP001217089"/>
    </source>
</evidence>
<feature type="compositionally biased region" description="Low complexity" evidence="1">
    <location>
        <begin position="461"/>
        <end position="485"/>
    </location>
</feature>
<accession>A0ABQ9ECT6</accession>
<feature type="region of interest" description="Disordered" evidence="1">
    <location>
        <begin position="454"/>
        <end position="495"/>
    </location>
</feature>
<feature type="region of interest" description="Disordered" evidence="1">
    <location>
        <begin position="906"/>
        <end position="954"/>
    </location>
</feature>
<feature type="region of interest" description="Disordered" evidence="1">
    <location>
        <begin position="270"/>
        <end position="298"/>
    </location>
</feature>